<dbReference type="InterPro" id="IPR036097">
    <property type="entry name" value="HisK_dim/P_sf"/>
</dbReference>
<dbReference type="KEGG" id="abas:ACPOL_4495"/>
<keyword evidence="8" id="KW-0902">Two-component regulatory system</keyword>
<dbReference type="Pfam" id="PF08447">
    <property type="entry name" value="PAS_3"/>
    <property type="match status" value="1"/>
</dbReference>
<dbReference type="Gene3D" id="1.10.287.130">
    <property type="match status" value="1"/>
</dbReference>
<dbReference type="PROSITE" id="PS50113">
    <property type="entry name" value="PAC"/>
    <property type="match status" value="1"/>
</dbReference>
<dbReference type="InterPro" id="IPR000014">
    <property type="entry name" value="PAS"/>
</dbReference>
<feature type="domain" description="Histidine kinase" evidence="9">
    <location>
        <begin position="173"/>
        <end position="387"/>
    </location>
</feature>
<evidence type="ECO:0000313" key="11">
    <source>
        <dbReference type="EMBL" id="AXC13767.1"/>
    </source>
</evidence>
<evidence type="ECO:0000256" key="8">
    <source>
        <dbReference type="ARBA" id="ARBA00023012"/>
    </source>
</evidence>
<keyword evidence="12" id="KW-1185">Reference proteome</keyword>
<evidence type="ECO:0000256" key="7">
    <source>
        <dbReference type="ARBA" id="ARBA00022840"/>
    </source>
</evidence>
<dbReference type="InterPro" id="IPR005467">
    <property type="entry name" value="His_kinase_dom"/>
</dbReference>
<organism evidence="11 12">
    <name type="scientific">Acidisarcina polymorpha</name>
    <dbReference type="NCBI Taxonomy" id="2211140"/>
    <lineage>
        <taxon>Bacteria</taxon>
        <taxon>Pseudomonadati</taxon>
        <taxon>Acidobacteriota</taxon>
        <taxon>Terriglobia</taxon>
        <taxon>Terriglobales</taxon>
        <taxon>Acidobacteriaceae</taxon>
        <taxon>Acidisarcina</taxon>
    </lineage>
</organism>
<dbReference type="InterPro" id="IPR003594">
    <property type="entry name" value="HATPase_dom"/>
</dbReference>
<feature type="domain" description="PAC" evidence="10">
    <location>
        <begin position="108"/>
        <end position="160"/>
    </location>
</feature>
<dbReference type="PANTHER" id="PTHR43065:SF46">
    <property type="entry name" value="C4-DICARBOXYLATE TRANSPORT SENSOR PROTEIN DCTB"/>
    <property type="match status" value="1"/>
</dbReference>
<keyword evidence="6 11" id="KW-0418">Kinase</keyword>
<dbReference type="InterPro" id="IPR000700">
    <property type="entry name" value="PAS-assoc_C"/>
</dbReference>
<dbReference type="PANTHER" id="PTHR43065">
    <property type="entry name" value="SENSOR HISTIDINE KINASE"/>
    <property type="match status" value="1"/>
</dbReference>
<proteinExistence type="predicted"/>
<dbReference type="CDD" id="cd00130">
    <property type="entry name" value="PAS"/>
    <property type="match status" value="1"/>
</dbReference>
<dbReference type="InterPro" id="IPR004358">
    <property type="entry name" value="Sig_transdc_His_kin-like_C"/>
</dbReference>
<dbReference type="NCBIfam" id="TIGR00229">
    <property type="entry name" value="sensory_box"/>
    <property type="match status" value="1"/>
</dbReference>
<dbReference type="Gene3D" id="3.30.565.10">
    <property type="entry name" value="Histidine kinase-like ATPase, C-terminal domain"/>
    <property type="match status" value="1"/>
</dbReference>
<evidence type="ECO:0000256" key="1">
    <source>
        <dbReference type="ARBA" id="ARBA00000085"/>
    </source>
</evidence>
<dbReference type="SMART" id="SM00091">
    <property type="entry name" value="PAS"/>
    <property type="match status" value="1"/>
</dbReference>
<keyword evidence="4" id="KW-0808">Transferase</keyword>
<dbReference type="SMART" id="SM00387">
    <property type="entry name" value="HATPase_c"/>
    <property type="match status" value="1"/>
</dbReference>
<dbReference type="SMART" id="SM00388">
    <property type="entry name" value="HisKA"/>
    <property type="match status" value="1"/>
</dbReference>
<evidence type="ECO:0000256" key="5">
    <source>
        <dbReference type="ARBA" id="ARBA00022741"/>
    </source>
</evidence>
<dbReference type="EMBL" id="CP030840">
    <property type="protein sequence ID" value="AXC13767.1"/>
    <property type="molecule type" value="Genomic_DNA"/>
</dbReference>
<dbReference type="GO" id="GO:0005524">
    <property type="term" value="F:ATP binding"/>
    <property type="evidence" value="ECO:0007669"/>
    <property type="project" value="UniProtKB-KW"/>
</dbReference>
<evidence type="ECO:0000313" key="12">
    <source>
        <dbReference type="Proteomes" id="UP000253606"/>
    </source>
</evidence>
<keyword evidence="3" id="KW-0597">Phosphoprotein</keyword>
<dbReference type="Pfam" id="PF02518">
    <property type="entry name" value="HATPase_c"/>
    <property type="match status" value="1"/>
</dbReference>
<name>A0A2Z5G4T9_9BACT</name>
<dbReference type="GO" id="GO:0000155">
    <property type="term" value="F:phosphorelay sensor kinase activity"/>
    <property type="evidence" value="ECO:0007669"/>
    <property type="project" value="InterPro"/>
</dbReference>
<keyword evidence="7" id="KW-0067">ATP-binding</keyword>
<reference evidence="11 12" key="1">
    <citation type="journal article" date="2018" name="Front. Microbiol.">
        <title>Hydrolytic Capabilities as a Key to Environmental Success: Chitinolytic and Cellulolytic Acidobacteria From Acidic Sub-arctic Soils and Boreal Peatlands.</title>
        <authorList>
            <person name="Belova S.E."/>
            <person name="Ravin N.V."/>
            <person name="Pankratov T.A."/>
            <person name="Rakitin A.L."/>
            <person name="Ivanova A.A."/>
            <person name="Beletsky A.V."/>
            <person name="Mardanov A.V."/>
            <person name="Sinninghe Damste J.S."/>
            <person name="Dedysh S.N."/>
        </authorList>
    </citation>
    <scope>NUCLEOTIDE SEQUENCE [LARGE SCALE GENOMIC DNA]</scope>
    <source>
        <strain evidence="11 12">SBC82</strain>
    </source>
</reference>
<protein>
    <recommendedName>
        <fullName evidence="2">histidine kinase</fullName>
        <ecNumber evidence="2">2.7.13.3</ecNumber>
    </recommendedName>
</protein>
<dbReference type="SMART" id="SM00086">
    <property type="entry name" value="PAC"/>
    <property type="match status" value="1"/>
</dbReference>
<dbReference type="Proteomes" id="UP000253606">
    <property type="component" value="Chromosome"/>
</dbReference>
<dbReference type="SUPFAM" id="SSF55785">
    <property type="entry name" value="PYP-like sensor domain (PAS domain)"/>
    <property type="match status" value="1"/>
</dbReference>
<evidence type="ECO:0000256" key="3">
    <source>
        <dbReference type="ARBA" id="ARBA00022553"/>
    </source>
</evidence>
<dbReference type="PROSITE" id="PS50109">
    <property type="entry name" value="HIS_KIN"/>
    <property type="match status" value="1"/>
</dbReference>
<dbReference type="InterPro" id="IPR013655">
    <property type="entry name" value="PAS_fold_3"/>
</dbReference>
<accession>A0A2Z5G4T9</accession>
<gene>
    <name evidence="11" type="ORF">ACPOL_4495</name>
</gene>
<dbReference type="CDD" id="cd00082">
    <property type="entry name" value="HisKA"/>
    <property type="match status" value="1"/>
</dbReference>
<dbReference type="InterPro" id="IPR036890">
    <property type="entry name" value="HATPase_C_sf"/>
</dbReference>
<evidence type="ECO:0000256" key="2">
    <source>
        <dbReference type="ARBA" id="ARBA00012438"/>
    </source>
</evidence>
<dbReference type="Gene3D" id="2.10.70.100">
    <property type="match status" value="1"/>
</dbReference>
<dbReference type="InterPro" id="IPR003661">
    <property type="entry name" value="HisK_dim/P_dom"/>
</dbReference>
<dbReference type="InterPro" id="IPR001610">
    <property type="entry name" value="PAC"/>
</dbReference>
<sequence length="390" mass="43338">MNTVESAIRARKRQFQVRDAMAERDRALIALRQSEERLRLAAETAHIGTWERDLDAGNLQCSDSCKANFGRKPDDPFTFEDFQNAIHPEDCAAVTAALGAAIRERVPQRAEYRVFWPDGSLHWIVASGRILFNANGLPTTLVGVVLDVTERHIAMDTLLRTEKLAAVGRLSSSIAHEINNLLECVTNLLYLARQATPDQDAREYLAVAERELRRVADITSQTLRFHKQQSAPRAILASELFDDCLSIRQDRLSNAGIIVERRLKITRPVLCFEGEIRQVLNNLVGNAIDAMGAKGGRMLLRARESTDWRTGRSGLLLTVADTGSGIDGPNLRRIFEAFFTTKGIAGTGLGLWVSQEIVERHSGRLGVRSRTEASSGTVFTLFLPYEAATR</sequence>
<dbReference type="InterPro" id="IPR035965">
    <property type="entry name" value="PAS-like_dom_sf"/>
</dbReference>
<dbReference type="PRINTS" id="PR00344">
    <property type="entry name" value="BCTRLSENSOR"/>
</dbReference>
<dbReference type="AlphaFoldDB" id="A0A2Z5G4T9"/>
<evidence type="ECO:0000259" key="9">
    <source>
        <dbReference type="PROSITE" id="PS50109"/>
    </source>
</evidence>
<dbReference type="SUPFAM" id="SSF55874">
    <property type="entry name" value="ATPase domain of HSP90 chaperone/DNA topoisomerase II/histidine kinase"/>
    <property type="match status" value="1"/>
</dbReference>
<evidence type="ECO:0000256" key="4">
    <source>
        <dbReference type="ARBA" id="ARBA00022679"/>
    </source>
</evidence>
<dbReference type="EC" id="2.7.13.3" evidence="2"/>
<evidence type="ECO:0000259" key="10">
    <source>
        <dbReference type="PROSITE" id="PS50113"/>
    </source>
</evidence>
<dbReference type="SUPFAM" id="SSF47384">
    <property type="entry name" value="Homodimeric domain of signal transducing histidine kinase"/>
    <property type="match status" value="1"/>
</dbReference>
<dbReference type="Gene3D" id="3.30.450.20">
    <property type="entry name" value="PAS domain"/>
    <property type="match status" value="1"/>
</dbReference>
<evidence type="ECO:0000256" key="6">
    <source>
        <dbReference type="ARBA" id="ARBA00022777"/>
    </source>
</evidence>
<comment type="catalytic activity">
    <reaction evidence="1">
        <text>ATP + protein L-histidine = ADP + protein N-phospho-L-histidine.</text>
        <dbReference type="EC" id="2.7.13.3"/>
    </reaction>
</comment>
<keyword evidence="5" id="KW-0547">Nucleotide-binding</keyword>